<evidence type="ECO:0000313" key="3">
    <source>
        <dbReference type="EMBL" id="MQY48279.1"/>
    </source>
</evidence>
<keyword evidence="4" id="KW-1185">Reference proteome</keyword>
<dbReference type="InterPro" id="IPR032466">
    <property type="entry name" value="Metal_Hydrolase"/>
</dbReference>
<dbReference type="GO" id="GO:0004038">
    <property type="term" value="F:allantoinase activity"/>
    <property type="evidence" value="ECO:0007669"/>
    <property type="project" value="TreeGrafter"/>
</dbReference>
<comment type="caution">
    <text evidence="3">The sequence shown here is derived from an EMBL/GenBank/DDBJ whole genome shotgun (WGS) entry which is preliminary data.</text>
</comment>
<dbReference type="SUPFAM" id="SSF51556">
    <property type="entry name" value="Metallo-dependent hydrolases"/>
    <property type="match status" value="1"/>
</dbReference>
<sequence>MTAPVLDKPLVIENVRIIDPSRKLDETGTIIVDIDGRILAAGADARNQGRPDGATVRDGKGLVATPGLVDARVHVGEPGAEHRETIESASRAAAAGGVTSFIMMPDTDPVIDDIALVEFVLKTARDNAIVNVHPAAALTKGMAGKEMTELGLLTQAGAVAFTDGHHGLSDSLLLRRALTYAREFDAVISLEAREKYLGNGVMNEGLLASWLGLSGVPKEAELIPLERDLRIAGLTSGKYHAAQISVPESAAAMRVARDRGANVTCGMSINNLTLNENDIGEYRTFFKLWPPLRTEDDRVSMVDALADGTIDIIVSSHDPQDVDTKRLPFADAEDGAVGLETMLAAALRLHHAGQVPLMRLIDAMSTRPAHIFGLDAGTLKPGAKADIALIDLEEPWLLSKDMLLSRSKNTPFDDARFSGRVVATYVAGRCVHAL</sequence>
<dbReference type="GO" id="GO:0005737">
    <property type="term" value="C:cytoplasm"/>
    <property type="evidence" value="ECO:0007669"/>
    <property type="project" value="TreeGrafter"/>
</dbReference>
<dbReference type="GO" id="GO:0004151">
    <property type="term" value="F:dihydroorotase activity"/>
    <property type="evidence" value="ECO:0007669"/>
    <property type="project" value="UniProtKB-EC"/>
</dbReference>
<proteinExistence type="predicted"/>
<dbReference type="InterPro" id="IPR050138">
    <property type="entry name" value="DHOase/Allantoinase_Hydrolase"/>
</dbReference>
<gene>
    <name evidence="3" type="ORF">GAO09_19795</name>
</gene>
<dbReference type="GO" id="GO:0006221">
    <property type="term" value="P:pyrimidine nucleotide biosynthetic process"/>
    <property type="evidence" value="ECO:0007669"/>
    <property type="project" value="UniProtKB-KW"/>
</dbReference>
<dbReference type="InterPro" id="IPR004722">
    <property type="entry name" value="DHOase"/>
</dbReference>
<dbReference type="Gene3D" id="3.20.20.140">
    <property type="entry name" value="Metal-dependent hydrolases"/>
    <property type="match status" value="1"/>
</dbReference>
<dbReference type="InterPro" id="IPR024403">
    <property type="entry name" value="DHOase_cat"/>
</dbReference>
<name>A0A6A8ABZ7_9HYPH</name>
<protein>
    <submittedName>
        <fullName evidence="3">Dihydroorotase</fullName>
        <ecNumber evidence="3">3.5.2.3</ecNumber>
    </submittedName>
</protein>
<evidence type="ECO:0000313" key="4">
    <source>
        <dbReference type="Proteomes" id="UP000435138"/>
    </source>
</evidence>
<dbReference type="PANTHER" id="PTHR43668:SF2">
    <property type="entry name" value="ALLANTOINASE"/>
    <property type="match status" value="1"/>
</dbReference>
<accession>A0A6A8ABZ7</accession>
<dbReference type="RefSeq" id="WP_153356383.1">
    <property type="nucleotide sequence ID" value="NZ_JAYKOO010000005.1"/>
</dbReference>
<organism evidence="3 4">
    <name type="scientific">Endobacterium cereale</name>
    <dbReference type="NCBI Taxonomy" id="2663029"/>
    <lineage>
        <taxon>Bacteria</taxon>
        <taxon>Pseudomonadati</taxon>
        <taxon>Pseudomonadota</taxon>
        <taxon>Alphaproteobacteria</taxon>
        <taxon>Hyphomicrobiales</taxon>
        <taxon>Rhizobiaceae</taxon>
        <taxon>Endobacterium</taxon>
    </lineage>
</organism>
<dbReference type="Pfam" id="PF12890">
    <property type="entry name" value="DHOase"/>
    <property type="match status" value="1"/>
</dbReference>
<dbReference type="InterPro" id="IPR011059">
    <property type="entry name" value="Metal-dep_hydrolase_composite"/>
</dbReference>
<dbReference type="AlphaFoldDB" id="A0A6A8ABZ7"/>
<dbReference type="EMBL" id="WIXI01000047">
    <property type="protein sequence ID" value="MQY48279.1"/>
    <property type="molecule type" value="Genomic_DNA"/>
</dbReference>
<dbReference type="EC" id="3.5.2.3" evidence="3"/>
<evidence type="ECO:0000259" key="2">
    <source>
        <dbReference type="Pfam" id="PF12890"/>
    </source>
</evidence>
<keyword evidence="3" id="KW-0378">Hydrolase</keyword>
<dbReference type="NCBIfam" id="NF006558">
    <property type="entry name" value="PRK09059.1"/>
    <property type="match status" value="1"/>
</dbReference>
<dbReference type="CDD" id="cd01317">
    <property type="entry name" value="DHOase_IIa"/>
    <property type="match status" value="1"/>
</dbReference>
<reference evidence="3 4" key="1">
    <citation type="submission" date="2019-11" db="EMBL/GenBank/DDBJ databases">
        <title>Genome analysis of Rhizobacterium cereale a novel genus and species isolated from maize roots in North Spain.</title>
        <authorList>
            <person name="Menendez E."/>
            <person name="Flores-Felix J.D."/>
            <person name="Ramirez-Bahena M.-H."/>
            <person name="Igual J.M."/>
            <person name="Garcia-Fraile P."/>
            <person name="Peix A."/>
            <person name="Velazquez E."/>
        </authorList>
    </citation>
    <scope>NUCLEOTIDE SEQUENCE [LARGE SCALE GENOMIC DNA]</scope>
    <source>
        <strain evidence="3 4">RZME27</strain>
    </source>
</reference>
<evidence type="ECO:0000256" key="1">
    <source>
        <dbReference type="ARBA" id="ARBA00022975"/>
    </source>
</evidence>
<dbReference type="Proteomes" id="UP000435138">
    <property type="component" value="Unassembled WGS sequence"/>
</dbReference>
<dbReference type="NCBIfam" id="TIGR00857">
    <property type="entry name" value="pyrC_multi"/>
    <property type="match status" value="1"/>
</dbReference>
<dbReference type="GO" id="GO:0046872">
    <property type="term" value="F:metal ion binding"/>
    <property type="evidence" value="ECO:0007669"/>
    <property type="project" value="InterPro"/>
</dbReference>
<dbReference type="Gene3D" id="2.30.40.10">
    <property type="entry name" value="Urease, subunit C, domain 1"/>
    <property type="match status" value="1"/>
</dbReference>
<dbReference type="SUPFAM" id="SSF51338">
    <property type="entry name" value="Composite domain of metallo-dependent hydrolases"/>
    <property type="match status" value="1"/>
</dbReference>
<dbReference type="PANTHER" id="PTHR43668">
    <property type="entry name" value="ALLANTOINASE"/>
    <property type="match status" value="1"/>
</dbReference>
<dbReference type="GO" id="GO:0006145">
    <property type="term" value="P:purine nucleobase catabolic process"/>
    <property type="evidence" value="ECO:0007669"/>
    <property type="project" value="TreeGrafter"/>
</dbReference>
<feature type="domain" description="Dihydroorotase catalytic" evidence="2">
    <location>
        <begin position="63"/>
        <end position="248"/>
    </location>
</feature>
<keyword evidence="1" id="KW-0665">Pyrimidine biosynthesis</keyword>